<dbReference type="AlphaFoldDB" id="A0A409VZ42"/>
<organism evidence="2 3">
    <name type="scientific">Psilocybe cyanescens</name>
    <dbReference type="NCBI Taxonomy" id="93625"/>
    <lineage>
        <taxon>Eukaryota</taxon>
        <taxon>Fungi</taxon>
        <taxon>Dikarya</taxon>
        <taxon>Basidiomycota</taxon>
        <taxon>Agaricomycotina</taxon>
        <taxon>Agaricomycetes</taxon>
        <taxon>Agaricomycetidae</taxon>
        <taxon>Agaricales</taxon>
        <taxon>Agaricineae</taxon>
        <taxon>Strophariaceae</taxon>
        <taxon>Psilocybe</taxon>
    </lineage>
</organism>
<dbReference type="Proteomes" id="UP000283269">
    <property type="component" value="Unassembled WGS sequence"/>
</dbReference>
<dbReference type="EMBL" id="NHYD01003861">
    <property type="protein sequence ID" value="PPQ71501.1"/>
    <property type="molecule type" value="Genomic_DNA"/>
</dbReference>
<feature type="region of interest" description="Disordered" evidence="1">
    <location>
        <begin position="1"/>
        <end position="22"/>
    </location>
</feature>
<protein>
    <submittedName>
        <fullName evidence="2">Uncharacterized protein</fullName>
    </submittedName>
</protein>
<accession>A0A409VZ42</accession>
<proteinExistence type="predicted"/>
<gene>
    <name evidence="2" type="ORF">CVT25_015151</name>
</gene>
<name>A0A409VZ42_PSICY</name>
<dbReference type="InParanoid" id="A0A409VZ42"/>
<feature type="non-terminal residue" evidence="2">
    <location>
        <position position="341"/>
    </location>
</feature>
<evidence type="ECO:0000256" key="1">
    <source>
        <dbReference type="SAM" id="MobiDB-lite"/>
    </source>
</evidence>
<reference evidence="2 3" key="1">
    <citation type="journal article" date="2018" name="Evol. Lett.">
        <title>Horizontal gene cluster transfer increased hallucinogenic mushroom diversity.</title>
        <authorList>
            <person name="Reynolds H.T."/>
            <person name="Vijayakumar V."/>
            <person name="Gluck-Thaler E."/>
            <person name="Korotkin H.B."/>
            <person name="Matheny P.B."/>
            <person name="Slot J.C."/>
        </authorList>
    </citation>
    <scope>NUCLEOTIDE SEQUENCE [LARGE SCALE GENOMIC DNA]</scope>
    <source>
        <strain evidence="2 3">2631</strain>
    </source>
</reference>
<keyword evidence="3" id="KW-1185">Reference proteome</keyword>
<evidence type="ECO:0000313" key="3">
    <source>
        <dbReference type="Proteomes" id="UP000283269"/>
    </source>
</evidence>
<comment type="caution">
    <text evidence="2">The sequence shown here is derived from an EMBL/GenBank/DDBJ whole genome shotgun (WGS) entry which is preliminary data.</text>
</comment>
<sequence>MTTSGKPKKASDAYQNVRPDDQQPLTTTRSICIAQSFSSAARDCATISTHRLQGFFISSVHLTTSPSRSETNDTASIVSVVSWEKIHSTGTPNPITETFAMKSKVSIRRRFRRISHGNDGDARAIKKIIDQGKDPVCLAEGIVRINQETLLLTNNDLGVIMVQFRTEECTLLRVEGIEKLFCAILACSSDHSLPTQIDAFETVQEEAHMLVIERADSTKALGDRLGPYELIQLQCKMFYLDLGDCTPLPQHPDGHGFNEAFQCFILGVRQVAKMLVVWHSGEEETALVKAFIPRFRLQHVIEKIGNNWSIRRIGMGVEGFKYHGRRHLTTVFEGDISLLTG</sequence>
<evidence type="ECO:0000313" key="2">
    <source>
        <dbReference type="EMBL" id="PPQ71501.1"/>
    </source>
</evidence>